<organism evidence="2 3">
    <name type="scientific">Photobacterium gaetbulicola Gung47</name>
    <dbReference type="NCBI Taxonomy" id="658445"/>
    <lineage>
        <taxon>Bacteria</taxon>
        <taxon>Pseudomonadati</taxon>
        <taxon>Pseudomonadota</taxon>
        <taxon>Gammaproteobacteria</taxon>
        <taxon>Vibrionales</taxon>
        <taxon>Vibrionaceae</taxon>
        <taxon>Photobacterium</taxon>
    </lineage>
</organism>
<evidence type="ECO:0000256" key="1">
    <source>
        <dbReference type="SAM" id="SignalP"/>
    </source>
</evidence>
<reference evidence="2 3" key="1">
    <citation type="submission" date="2013-05" db="EMBL/GenBank/DDBJ databases">
        <title>Complete genome sequence of the lipase-producing bacterium Photobacterium gaetbulicola Gung47.</title>
        <authorList>
            <person name="Kim Y.-O."/>
        </authorList>
    </citation>
    <scope>NUCLEOTIDE SEQUENCE [LARGE SCALE GENOMIC DNA]</scope>
    <source>
        <strain evidence="2 3">Gung47</strain>
    </source>
</reference>
<sequence length="308" mass="35496">MKTGLRPTSRVVLCAVLVAASIPMVAQAAKLNATLSYESGDYGSDYDYAGPRLDMNINPDGSNWYFDLGYRNRTHDSKQVYTRAEIQAAYRFRFDGGWIQPSAKVRQDVTSYDSGSRLTNDIYSSETKYIFDLSDKWTLWGEAQFGLERQEDKNVSGTVRNSDYLAWEVEPGIRYNLTAKQRLTLSYYNTGKRSDKGETWGLTDHTYNQQARLYYYWDTPIGLVISPYVRYALGYGETSAWYDSAYHDETKTQSKVSRYAIQLAYPLTDYLRIQAEYYIEDVEYKEGFTMGKEDSQVKYLKLGARVSF</sequence>
<keyword evidence="1" id="KW-0732">Signal</keyword>
<proteinExistence type="predicted"/>
<feature type="signal peptide" evidence="1">
    <location>
        <begin position="1"/>
        <end position="28"/>
    </location>
</feature>
<name>A0A0C5WMT9_9GAMM</name>
<gene>
    <name evidence="2" type="ORF">H744_2c1787</name>
</gene>
<evidence type="ECO:0008006" key="4">
    <source>
        <dbReference type="Google" id="ProtNLM"/>
    </source>
</evidence>
<evidence type="ECO:0000313" key="3">
    <source>
        <dbReference type="Proteomes" id="UP000032303"/>
    </source>
</evidence>
<keyword evidence="3" id="KW-1185">Reference proteome</keyword>
<dbReference type="HOGENOM" id="CLU_082368_0_0_6"/>
<dbReference type="Proteomes" id="UP000032303">
    <property type="component" value="Chromosome 2"/>
</dbReference>
<accession>A0A0C5WMT9</accession>
<feature type="chain" id="PRO_5002184498" description="Outer membrane protein" evidence="1">
    <location>
        <begin position="29"/>
        <end position="308"/>
    </location>
</feature>
<dbReference type="AlphaFoldDB" id="A0A0C5WMT9"/>
<dbReference type="STRING" id="658445.H744_2c1787"/>
<evidence type="ECO:0000313" key="2">
    <source>
        <dbReference type="EMBL" id="AJR08453.1"/>
    </source>
</evidence>
<protein>
    <recommendedName>
        <fullName evidence="4">Outer membrane protein</fullName>
    </recommendedName>
</protein>
<dbReference type="PATRIC" id="fig|658445.3.peg.3708"/>
<dbReference type="KEGG" id="pgb:H744_2c1787"/>
<dbReference type="EMBL" id="CP005974">
    <property type="protein sequence ID" value="AJR08453.1"/>
    <property type="molecule type" value="Genomic_DNA"/>
</dbReference>
<dbReference type="OrthoDB" id="5678282at2"/>